<evidence type="ECO:0000313" key="1">
    <source>
        <dbReference type="EMBL" id="KAG2399615.1"/>
    </source>
</evidence>
<dbReference type="AlphaFoldDB" id="A0A8T0KNZ2"/>
<gene>
    <name evidence="1" type="ORF">HKW66_Vig0105320</name>
</gene>
<proteinExistence type="predicted"/>
<dbReference type="EMBL" id="JABFOF010000004">
    <property type="protein sequence ID" value="KAG2399615.1"/>
    <property type="molecule type" value="Genomic_DNA"/>
</dbReference>
<name>A0A8T0KNZ2_PHAAN</name>
<dbReference type="Proteomes" id="UP000743370">
    <property type="component" value="Unassembled WGS sequence"/>
</dbReference>
<comment type="caution">
    <text evidence="1">The sequence shown here is derived from an EMBL/GenBank/DDBJ whole genome shotgun (WGS) entry which is preliminary data.</text>
</comment>
<accession>A0A8T0KNZ2</accession>
<evidence type="ECO:0000313" key="2">
    <source>
        <dbReference type="Proteomes" id="UP000743370"/>
    </source>
</evidence>
<protein>
    <submittedName>
        <fullName evidence="1">Uncharacterized protein</fullName>
    </submittedName>
</protein>
<organism evidence="1 2">
    <name type="scientific">Phaseolus angularis</name>
    <name type="common">Azuki bean</name>
    <name type="synonym">Vigna angularis</name>
    <dbReference type="NCBI Taxonomy" id="3914"/>
    <lineage>
        <taxon>Eukaryota</taxon>
        <taxon>Viridiplantae</taxon>
        <taxon>Streptophyta</taxon>
        <taxon>Embryophyta</taxon>
        <taxon>Tracheophyta</taxon>
        <taxon>Spermatophyta</taxon>
        <taxon>Magnoliopsida</taxon>
        <taxon>eudicotyledons</taxon>
        <taxon>Gunneridae</taxon>
        <taxon>Pentapetalae</taxon>
        <taxon>rosids</taxon>
        <taxon>fabids</taxon>
        <taxon>Fabales</taxon>
        <taxon>Fabaceae</taxon>
        <taxon>Papilionoideae</taxon>
        <taxon>50 kb inversion clade</taxon>
        <taxon>NPAAA clade</taxon>
        <taxon>indigoferoid/millettioid clade</taxon>
        <taxon>Phaseoleae</taxon>
        <taxon>Vigna</taxon>
    </lineage>
</organism>
<sequence length="92" mass="9881">MQGRIGQYRLKMAILGTSKFISFATFLAILLLLLTSALGAAAAHPTIRHGRKLLQPKGYASHYLPIPKPNPTPSYGYIPGYPGGGGYNSPRP</sequence>
<reference evidence="1 2" key="1">
    <citation type="submission" date="2020-05" db="EMBL/GenBank/DDBJ databases">
        <title>Vigna angularis (adzuki bean) Var. LongXiaoDou No. 4 denovo assembly.</title>
        <authorList>
            <person name="Xiang H."/>
        </authorList>
    </citation>
    <scope>NUCLEOTIDE SEQUENCE [LARGE SCALE GENOMIC DNA]</scope>
    <source>
        <tissue evidence="1">Leaf</tissue>
    </source>
</reference>